<protein>
    <recommendedName>
        <fullName evidence="4">COX assembly mitochondrial protein</fullName>
    </recommendedName>
</protein>
<comment type="similarity">
    <text evidence="1 4">Belongs to the CMC family.</text>
</comment>
<keyword evidence="4" id="KW-0472">Membrane</keyword>
<evidence type="ECO:0000256" key="2">
    <source>
        <dbReference type="ARBA" id="ARBA00023128"/>
    </source>
</evidence>
<sequence>MHPHLATPERQNACGSLIEALEACHASGFLNKYMGGCNGAKEQLNKCLRKERVARTVKNREDANKRNQIAKKAWSELE</sequence>
<evidence type="ECO:0000256" key="1">
    <source>
        <dbReference type="ARBA" id="ARBA00007347"/>
    </source>
</evidence>
<comment type="subcellular location">
    <subcellularLocation>
        <location evidence="4">Mitochondrion inner membrane</location>
    </subcellularLocation>
</comment>
<dbReference type="PANTHER" id="PTHR22977:SF1">
    <property type="entry name" value="COX ASSEMBLY MITOCHONDRIAL PROTEIN 2 HOMOLOG"/>
    <property type="match status" value="1"/>
</dbReference>
<dbReference type="EMBL" id="CYGV01001112">
    <property type="protein sequence ID" value="CUA70118.1"/>
    <property type="molecule type" value="Genomic_DNA"/>
</dbReference>
<feature type="region of interest" description="Disordered" evidence="5">
    <location>
        <begin position="58"/>
        <end position="78"/>
    </location>
</feature>
<proteinExistence type="inferred from homology"/>
<dbReference type="PANTHER" id="PTHR22977">
    <property type="entry name" value="COX ASSEMBLY MITOCHONDRIAL PROTEIN"/>
    <property type="match status" value="1"/>
</dbReference>
<dbReference type="Pfam" id="PF08583">
    <property type="entry name" value="Cmc1"/>
    <property type="match status" value="1"/>
</dbReference>
<keyword evidence="2 4" id="KW-0496">Mitochondrion</keyword>
<organism evidence="6 7">
    <name type="scientific">Rhizoctonia solani</name>
    <dbReference type="NCBI Taxonomy" id="456999"/>
    <lineage>
        <taxon>Eukaryota</taxon>
        <taxon>Fungi</taxon>
        <taxon>Dikarya</taxon>
        <taxon>Basidiomycota</taxon>
        <taxon>Agaricomycotina</taxon>
        <taxon>Agaricomycetes</taxon>
        <taxon>Cantharellales</taxon>
        <taxon>Ceratobasidiaceae</taxon>
        <taxon>Rhizoctonia</taxon>
    </lineage>
</organism>
<keyword evidence="7" id="KW-1185">Reference proteome</keyword>
<dbReference type="AlphaFoldDB" id="A0A0K6FV95"/>
<evidence type="ECO:0000256" key="3">
    <source>
        <dbReference type="ARBA" id="ARBA00023157"/>
    </source>
</evidence>
<evidence type="ECO:0000313" key="7">
    <source>
        <dbReference type="Proteomes" id="UP000044841"/>
    </source>
</evidence>
<evidence type="ECO:0000256" key="4">
    <source>
        <dbReference type="RuleBase" id="RU364104"/>
    </source>
</evidence>
<dbReference type="Proteomes" id="UP000044841">
    <property type="component" value="Unassembled WGS sequence"/>
</dbReference>
<accession>A0A0K6FV95</accession>
<keyword evidence="3" id="KW-1015">Disulfide bond</keyword>
<reference evidence="6 7" key="1">
    <citation type="submission" date="2015-07" db="EMBL/GenBank/DDBJ databases">
        <authorList>
            <person name="Noorani M."/>
        </authorList>
    </citation>
    <scope>NUCLEOTIDE SEQUENCE [LARGE SCALE GENOMIC DNA]</scope>
    <source>
        <strain evidence="6">BBA 69670</strain>
    </source>
</reference>
<dbReference type="GO" id="GO:0005743">
    <property type="term" value="C:mitochondrial inner membrane"/>
    <property type="evidence" value="ECO:0007669"/>
    <property type="project" value="UniProtKB-SubCell"/>
</dbReference>
<keyword evidence="4" id="KW-0143">Chaperone</keyword>
<comment type="function">
    <text evidence="4">Required for mitochondrial cytochrome c oxidase (COX) assembly and respiration.</text>
</comment>
<evidence type="ECO:0000256" key="5">
    <source>
        <dbReference type="SAM" id="MobiDB-lite"/>
    </source>
</evidence>
<evidence type="ECO:0000313" key="6">
    <source>
        <dbReference type="EMBL" id="CUA70118.1"/>
    </source>
</evidence>
<gene>
    <name evidence="6" type="ORF">RSOLAG22IIIB_00464</name>
</gene>
<dbReference type="InterPro" id="IPR013892">
    <property type="entry name" value="Cyt_c_biogenesis_Cmc1-like"/>
</dbReference>
<keyword evidence="4" id="KW-0999">Mitochondrion inner membrane</keyword>
<name>A0A0K6FV95_9AGAM</name>